<keyword evidence="3" id="KW-0238">DNA-binding</keyword>
<keyword evidence="5" id="KW-0540">Nuclease</keyword>
<dbReference type="Gene3D" id="1.10.287.1120">
    <property type="entry name" value="Bipartite methylase S protein"/>
    <property type="match status" value="1"/>
</dbReference>
<feature type="domain" description="Type I restriction modification DNA specificity" evidence="4">
    <location>
        <begin position="35"/>
        <end position="188"/>
    </location>
</feature>
<evidence type="ECO:0000259" key="4">
    <source>
        <dbReference type="Pfam" id="PF01420"/>
    </source>
</evidence>
<evidence type="ECO:0000313" key="6">
    <source>
        <dbReference type="Proteomes" id="UP000810130"/>
    </source>
</evidence>
<evidence type="ECO:0000256" key="3">
    <source>
        <dbReference type="ARBA" id="ARBA00023125"/>
    </source>
</evidence>
<dbReference type="PANTHER" id="PTHR30408:SF13">
    <property type="entry name" value="TYPE I RESTRICTION ENZYME HINDI SPECIFICITY SUBUNIT"/>
    <property type="match status" value="1"/>
</dbReference>
<dbReference type="EMBL" id="JAGJWX010000003">
    <property type="protein sequence ID" value="MBP2856757.1"/>
    <property type="molecule type" value="Genomic_DNA"/>
</dbReference>
<keyword evidence="5" id="KW-0378">Hydrolase</keyword>
<dbReference type="GO" id="GO:0016787">
    <property type="term" value="F:hydrolase activity"/>
    <property type="evidence" value="ECO:0007669"/>
    <property type="project" value="UniProtKB-KW"/>
</dbReference>
<dbReference type="SUPFAM" id="SSF116734">
    <property type="entry name" value="DNA methylase specificity domain"/>
    <property type="match status" value="2"/>
</dbReference>
<dbReference type="Proteomes" id="UP000810130">
    <property type="component" value="Unassembled WGS sequence"/>
</dbReference>
<evidence type="ECO:0000256" key="2">
    <source>
        <dbReference type="ARBA" id="ARBA00022747"/>
    </source>
</evidence>
<reference evidence="5 6" key="1">
    <citation type="submission" date="2021-04" db="EMBL/GenBank/DDBJ databases">
        <title>Genomic and host-range diversity within the Dickeya zeae complex, identification of D. zeae and D. oryzae members, proposal of two novel subspecies D. zeae subsp. zeae subsp. nov. and D. zeae subsp. dombae subsp. nov.</title>
        <authorList>
            <person name="Van Gijsegem F."/>
            <person name="Hugouvieux-Cotte-Pattat N."/>
        </authorList>
    </citation>
    <scope>NUCLEOTIDE SEQUENCE [LARGE SCALE GENOMIC DNA]</scope>
    <source>
        <strain evidence="5 6">FVG03</strain>
    </source>
</reference>
<name>A0ABS5B9K1_9GAMM</name>
<dbReference type="InterPro" id="IPR052021">
    <property type="entry name" value="Type-I_RS_S_subunit"/>
</dbReference>
<evidence type="ECO:0000256" key="1">
    <source>
        <dbReference type="ARBA" id="ARBA00010923"/>
    </source>
</evidence>
<dbReference type="RefSeq" id="WP_210174339.1">
    <property type="nucleotide sequence ID" value="NZ_JAGJWX010000003.1"/>
</dbReference>
<accession>A0ABS5B9K1</accession>
<dbReference type="InterPro" id="IPR000055">
    <property type="entry name" value="Restrct_endonuc_typeI_TRD"/>
</dbReference>
<comment type="caution">
    <text evidence="5">The sequence shown here is derived from an EMBL/GenBank/DDBJ whole genome shotgun (WGS) entry which is preliminary data.</text>
</comment>
<keyword evidence="5" id="KW-0255">Endonuclease</keyword>
<keyword evidence="6" id="KW-1185">Reference proteome</keyword>
<comment type="similarity">
    <text evidence="1">Belongs to the type-I restriction system S methylase family.</text>
</comment>
<evidence type="ECO:0000313" key="5">
    <source>
        <dbReference type="EMBL" id="MBP2856757.1"/>
    </source>
</evidence>
<proteinExistence type="inferred from homology"/>
<dbReference type="InterPro" id="IPR044946">
    <property type="entry name" value="Restrct_endonuc_typeI_TRD_sf"/>
</dbReference>
<gene>
    <name evidence="5" type="ORF">J8657_03990</name>
</gene>
<dbReference type="Gene3D" id="3.90.220.20">
    <property type="entry name" value="DNA methylase specificity domains"/>
    <property type="match status" value="2"/>
</dbReference>
<dbReference type="Pfam" id="PF01420">
    <property type="entry name" value="Methylase_S"/>
    <property type="match status" value="2"/>
</dbReference>
<dbReference type="EC" id="3.1.21.-" evidence="5"/>
<organism evidence="5 6">
    <name type="scientific">Dickeya oryzae</name>
    <dbReference type="NCBI Taxonomy" id="1240404"/>
    <lineage>
        <taxon>Bacteria</taxon>
        <taxon>Pseudomonadati</taxon>
        <taxon>Pseudomonadota</taxon>
        <taxon>Gammaproteobacteria</taxon>
        <taxon>Enterobacterales</taxon>
        <taxon>Pectobacteriaceae</taxon>
        <taxon>Dickeya</taxon>
    </lineage>
</organism>
<protein>
    <submittedName>
        <fullName evidence="5">Restriction endonuclease subunit S</fullName>
        <ecNumber evidence="5">3.1.21.-</ecNumber>
    </submittedName>
</protein>
<sequence>MSDQIDSTLGELVAAGGGIIHTGPFGSQLHAADYVSEGIPCIMPANMKNNRVNLSGIAFISDDDAKRLSKYLVQEGDIVYSRRGDVTAKALIGINEVGYFCGTGCLLLRPGEKLDSNYLTYYLSTPRIQAWIISQAVGATMPNLNTGILSRIPFTGPEKPIQEKISAILRSIDDKIDLNNRINAELEAMAKTLYDYWFVQFDFPDANGKPYKTSGGKMEYNAILKREIPVRWMPGTLDDLGQIVGGSTPSTRNPENFKTEGIPWITPNDLSDNQRNKFISRGALDVSNEGIKNASLKIYPAGTVLLSSRAPIGYMAIARNEVTTNQGFKSFIPSKGYPTEFVFYTVKNSLPIIVNNASGSTFKEISGSVLKKIDITLPEMSIVNSFTKTVTNIFSRQDKLELENQQLAALRDWLLPLLMNGQVTVK</sequence>
<dbReference type="CDD" id="cd17273">
    <property type="entry name" value="RMtype1_S_EcoJA69PI-TRD1-CR1_like"/>
    <property type="match status" value="1"/>
</dbReference>
<feature type="domain" description="Type I restriction modification DNA specificity" evidence="4">
    <location>
        <begin position="229"/>
        <end position="410"/>
    </location>
</feature>
<keyword evidence="2" id="KW-0680">Restriction system</keyword>
<dbReference type="GO" id="GO:0004519">
    <property type="term" value="F:endonuclease activity"/>
    <property type="evidence" value="ECO:0007669"/>
    <property type="project" value="UniProtKB-KW"/>
</dbReference>
<dbReference type="PANTHER" id="PTHR30408">
    <property type="entry name" value="TYPE-1 RESTRICTION ENZYME ECOKI SPECIFICITY PROTEIN"/>
    <property type="match status" value="1"/>
</dbReference>